<comment type="subunit">
    <text evidence="7">Heterodimer.</text>
</comment>
<dbReference type="Pfam" id="PF10585">
    <property type="entry name" value="UBA_E1_SCCH"/>
    <property type="match status" value="1"/>
</dbReference>
<dbReference type="Gene3D" id="3.10.290.20">
    <property type="entry name" value="Ubiquitin-like 2 activating enzyme e1b. Chain: B, domain 3"/>
    <property type="match status" value="1"/>
</dbReference>
<name>A0A9W7FUJ2_9STRA</name>
<keyword evidence="4 7" id="KW-0547">Nucleotide-binding</keyword>
<dbReference type="Pfam" id="PF14732">
    <property type="entry name" value="UAE_UbL"/>
    <property type="match status" value="1"/>
</dbReference>
<comment type="caution">
    <text evidence="16">The sequence shown here is derived from an EMBL/GenBank/DDBJ whole genome shotgun (WGS) entry which is preliminary data.</text>
</comment>
<keyword evidence="7 10" id="KW-0479">Metal-binding</keyword>
<dbReference type="AlphaFoldDB" id="A0A9W7FUJ2"/>
<organism evidence="16 17">
    <name type="scientific">Triparma laevis f. longispina</name>
    <dbReference type="NCBI Taxonomy" id="1714387"/>
    <lineage>
        <taxon>Eukaryota</taxon>
        <taxon>Sar</taxon>
        <taxon>Stramenopiles</taxon>
        <taxon>Ochrophyta</taxon>
        <taxon>Bolidophyceae</taxon>
        <taxon>Parmales</taxon>
        <taxon>Triparmaceae</taxon>
        <taxon>Triparma</taxon>
    </lineage>
</organism>
<evidence type="ECO:0000259" key="15">
    <source>
        <dbReference type="Pfam" id="PF14732"/>
    </source>
</evidence>
<evidence type="ECO:0000256" key="8">
    <source>
        <dbReference type="PIRSR" id="PIRSR039133-1"/>
    </source>
</evidence>
<dbReference type="SUPFAM" id="SSF69572">
    <property type="entry name" value="Activating enzymes of the ubiquitin-like proteins"/>
    <property type="match status" value="1"/>
</dbReference>
<evidence type="ECO:0000256" key="12">
    <source>
        <dbReference type="SAM" id="MobiDB-lite"/>
    </source>
</evidence>
<accession>A0A9W7FUJ2</accession>
<evidence type="ECO:0000313" key="17">
    <source>
        <dbReference type="Proteomes" id="UP001165122"/>
    </source>
</evidence>
<dbReference type="Gene3D" id="3.40.50.720">
    <property type="entry name" value="NAD(P)-binding Rossmann-like Domain"/>
    <property type="match status" value="2"/>
</dbReference>
<dbReference type="InterPro" id="IPR028077">
    <property type="entry name" value="UAE_UbL_dom"/>
</dbReference>
<evidence type="ECO:0000256" key="1">
    <source>
        <dbReference type="ARBA" id="ARBA00004906"/>
    </source>
</evidence>
<evidence type="ECO:0000256" key="9">
    <source>
        <dbReference type="PIRSR" id="PIRSR039133-2"/>
    </source>
</evidence>
<feature type="binding site" evidence="10">
    <location>
        <position position="445"/>
    </location>
    <ligand>
        <name>Zn(2+)</name>
        <dbReference type="ChEBI" id="CHEBI:29105"/>
    </ligand>
</feature>
<feature type="binding site" evidence="9">
    <location>
        <begin position="119"/>
        <end position="124"/>
    </location>
    <ligand>
        <name>ATP</name>
        <dbReference type="ChEBI" id="CHEBI:30616"/>
    </ligand>
</feature>
<dbReference type="InterPro" id="IPR019572">
    <property type="entry name" value="UBA_E1_SCCH"/>
</dbReference>
<keyword evidence="3" id="KW-0436">Ligase</keyword>
<keyword evidence="6 7" id="KW-0067">ATP-binding</keyword>
<dbReference type="GO" id="GO:0019948">
    <property type="term" value="F:SUMO activating enzyme activity"/>
    <property type="evidence" value="ECO:0007669"/>
    <property type="project" value="UniProtKB-UniRule"/>
</dbReference>
<feature type="region of interest" description="Disordered" evidence="12">
    <location>
        <begin position="544"/>
        <end position="644"/>
    </location>
</feature>
<dbReference type="FunFam" id="3.50.50.80:FF:000002">
    <property type="entry name" value="SUMO-activating enzyme subunit 2"/>
    <property type="match status" value="1"/>
</dbReference>
<dbReference type="PROSITE" id="PS00865">
    <property type="entry name" value="UBIQUITIN_ACTIVAT_2"/>
    <property type="match status" value="1"/>
</dbReference>
<comment type="pathway">
    <text evidence="1">Protein modification; protein ubiquitination.</text>
</comment>
<dbReference type="PANTHER" id="PTHR10953">
    <property type="entry name" value="UBIQUITIN-ACTIVATING ENZYME E1"/>
    <property type="match status" value="1"/>
</dbReference>
<dbReference type="GO" id="GO:0031510">
    <property type="term" value="C:SUMO activating enzyme complex"/>
    <property type="evidence" value="ECO:0007669"/>
    <property type="project" value="UniProtKB-UniRule"/>
</dbReference>
<dbReference type="EMBL" id="BRXW01000326">
    <property type="protein sequence ID" value="GMI18203.1"/>
    <property type="molecule type" value="Genomic_DNA"/>
</dbReference>
<feature type="compositionally biased region" description="Low complexity" evidence="12">
    <location>
        <begin position="568"/>
        <end position="586"/>
    </location>
</feature>
<dbReference type="PIRSF" id="PIRSF039133">
    <property type="entry name" value="SUMO_E1B"/>
    <property type="match status" value="1"/>
</dbReference>
<dbReference type="OrthoDB" id="10255449at2759"/>
<feature type="binding site" evidence="9">
    <location>
        <position position="65"/>
    </location>
    <ligand>
        <name>ATP</name>
        <dbReference type="ChEBI" id="CHEBI:30616"/>
    </ligand>
</feature>
<evidence type="ECO:0000256" key="11">
    <source>
        <dbReference type="PROSITE-ProRule" id="PRU10132"/>
    </source>
</evidence>
<evidence type="ECO:0000256" key="4">
    <source>
        <dbReference type="ARBA" id="ARBA00022741"/>
    </source>
</evidence>
<evidence type="ECO:0000256" key="3">
    <source>
        <dbReference type="ARBA" id="ARBA00022598"/>
    </source>
</evidence>
<evidence type="ECO:0000313" key="16">
    <source>
        <dbReference type="EMBL" id="GMI18203.1"/>
    </source>
</evidence>
<reference evidence="17" key="1">
    <citation type="journal article" date="2023" name="Commun. Biol.">
        <title>Genome analysis of Parmales, the sister group of diatoms, reveals the evolutionary specialization of diatoms from phago-mixotrophs to photoautotrophs.</title>
        <authorList>
            <person name="Ban H."/>
            <person name="Sato S."/>
            <person name="Yoshikawa S."/>
            <person name="Yamada K."/>
            <person name="Nakamura Y."/>
            <person name="Ichinomiya M."/>
            <person name="Sato N."/>
            <person name="Blanc-Mathieu R."/>
            <person name="Endo H."/>
            <person name="Kuwata A."/>
            <person name="Ogata H."/>
        </authorList>
    </citation>
    <scope>NUCLEOTIDE SEQUENCE [LARGE SCALE GENOMIC DNA]</scope>
    <source>
        <strain evidence="17">NIES 3700</strain>
    </source>
</reference>
<feature type="binding site" evidence="9">
    <location>
        <begin position="49"/>
        <end position="52"/>
    </location>
    <ligand>
        <name>ATP</name>
        <dbReference type="ChEBI" id="CHEBI:30616"/>
    </ligand>
</feature>
<dbReference type="InterPro" id="IPR033127">
    <property type="entry name" value="UBQ-activ_enz_E1_Cys_AS"/>
</dbReference>
<dbReference type="InterPro" id="IPR030661">
    <property type="entry name" value="Uba2"/>
</dbReference>
<dbReference type="GO" id="GO:0046872">
    <property type="term" value="F:metal ion binding"/>
    <property type="evidence" value="ECO:0007669"/>
    <property type="project" value="UniProtKB-KW"/>
</dbReference>
<evidence type="ECO:0000259" key="14">
    <source>
        <dbReference type="Pfam" id="PF10585"/>
    </source>
</evidence>
<evidence type="ECO:0000256" key="6">
    <source>
        <dbReference type="ARBA" id="ARBA00022840"/>
    </source>
</evidence>
<feature type="binding site" evidence="10">
    <location>
        <position position="448"/>
    </location>
    <ligand>
        <name>Zn(2+)</name>
        <dbReference type="ChEBI" id="CHEBI:29105"/>
    </ligand>
</feature>
<feature type="active site" description="Glycyl thioester intermediate" evidence="8 11">
    <location>
        <position position="175"/>
    </location>
</feature>
<proteinExistence type="inferred from homology"/>
<feature type="domain" description="Ubiquitin-activating enzyme SCCH" evidence="14">
    <location>
        <begin position="298"/>
        <end position="377"/>
    </location>
</feature>
<keyword evidence="7 10" id="KW-0862">Zinc</keyword>
<evidence type="ECO:0000259" key="13">
    <source>
        <dbReference type="Pfam" id="PF00899"/>
    </source>
</evidence>
<keyword evidence="5 7" id="KW-0833">Ubl conjugation pathway</keyword>
<protein>
    <recommendedName>
        <fullName evidence="7">SUMO-activating enzyme subunit</fullName>
    </recommendedName>
</protein>
<dbReference type="GO" id="GO:0005524">
    <property type="term" value="F:ATP binding"/>
    <property type="evidence" value="ECO:0007669"/>
    <property type="project" value="UniProtKB-UniRule"/>
</dbReference>
<feature type="binding site" evidence="9">
    <location>
        <begin position="17"/>
        <end position="22"/>
    </location>
    <ligand>
        <name>ATP</name>
        <dbReference type="ChEBI" id="CHEBI:30616"/>
    </ligand>
</feature>
<dbReference type="Gene3D" id="1.10.10.2660">
    <property type="entry name" value="Ubiquitin-activating enzyme E1, SCCH domain"/>
    <property type="match status" value="2"/>
</dbReference>
<feature type="binding site" evidence="10">
    <location>
        <position position="160"/>
    </location>
    <ligand>
        <name>Zn(2+)</name>
        <dbReference type="ChEBI" id="CHEBI:29105"/>
    </ligand>
</feature>
<comment type="pathway">
    <text evidence="7">Protein modification; protein sumoylation.</text>
</comment>
<evidence type="ECO:0000256" key="7">
    <source>
        <dbReference type="PIRNR" id="PIRNR039133"/>
    </source>
</evidence>
<dbReference type="Proteomes" id="UP001165122">
    <property type="component" value="Unassembled WGS sequence"/>
</dbReference>
<evidence type="ECO:0000256" key="5">
    <source>
        <dbReference type="ARBA" id="ARBA00022786"/>
    </source>
</evidence>
<feature type="binding site" evidence="9">
    <location>
        <position position="41"/>
    </location>
    <ligand>
        <name>ATP</name>
        <dbReference type="ChEBI" id="CHEBI:30616"/>
    </ligand>
</feature>
<dbReference type="InterPro" id="IPR000594">
    <property type="entry name" value="ThiF_NAD_FAD-bd"/>
</dbReference>
<dbReference type="InterPro" id="IPR035985">
    <property type="entry name" value="Ubiquitin-activating_enz"/>
</dbReference>
<feature type="domain" description="Ubiquitin/SUMO-activating enzyme ubiquitin-like" evidence="15">
    <location>
        <begin position="456"/>
        <end position="540"/>
    </location>
</feature>
<dbReference type="GO" id="GO:0005737">
    <property type="term" value="C:cytoplasm"/>
    <property type="evidence" value="ECO:0007669"/>
    <property type="project" value="TreeGrafter"/>
</dbReference>
<comment type="similarity">
    <text evidence="2 7">Belongs to the ubiquitin-activating E1 family.</text>
</comment>
<feature type="domain" description="THIF-type NAD/FAD binding fold" evidence="13">
    <location>
        <begin position="8"/>
        <end position="416"/>
    </location>
</feature>
<evidence type="ECO:0000256" key="2">
    <source>
        <dbReference type="ARBA" id="ARBA00005673"/>
    </source>
</evidence>
<feature type="compositionally biased region" description="Acidic residues" evidence="12">
    <location>
        <begin position="587"/>
        <end position="597"/>
    </location>
</feature>
<evidence type="ECO:0000256" key="10">
    <source>
        <dbReference type="PIRSR" id="PIRSR039133-3"/>
    </source>
</evidence>
<dbReference type="PANTHER" id="PTHR10953:SF5">
    <property type="entry name" value="SUMO-ACTIVATING ENZYME SUBUNIT 2"/>
    <property type="match status" value="1"/>
</dbReference>
<dbReference type="InterPro" id="IPR045886">
    <property type="entry name" value="ThiF/MoeB/HesA"/>
</dbReference>
<dbReference type="GO" id="GO:0016925">
    <property type="term" value="P:protein sumoylation"/>
    <property type="evidence" value="ECO:0007669"/>
    <property type="project" value="UniProtKB-UniRule"/>
</dbReference>
<gene>
    <name evidence="16" type="ORF">TrLO_g15047</name>
</gene>
<dbReference type="Pfam" id="PF00899">
    <property type="entry name" value="ThiF"/>
    <property type="match status" value="1"/>
</dbReference>
<feature type="binding site" evidence="10">
    <location>
        <position position="163"/>
    </location>
    <ligand>
        <name>Zn(2+)</name>
        <dbReference type="ChEBI" id="CHEBI:29105"/>
    </ligand>
</feature>
<keyword evidence="17" id="KW-1185">Reference proteome</keyword>
<sequence>MDVLTPLIKKSSILVIGSGGIGCELLKNLSGSGFTSVEVIDLDTIDISNLNRQFLFRSEHVGMAKCEVACEASRRISPFEESSVEGIGFYKPHHGNVKDNERFGVNFFKRFTCVLNALDNVSARRHVNRLCLSAEIPLIEAGTTGYLGQTTVINGKRTECYECQPKPTQKVYPICTIRSTPSMPVHCIVWGKELYKLMFGDAKASMLFEDTVNSDEPSTFMEPVVERRLKVEEEVGDDLVRFKEIKSYAVKALKSVYTEEINKQLSMDRYKGASKVPVPLDIEKLMEKADEWWKDKNDYPSVRENGEKRIWTNEESCHELFAIIREMYTTSTSPSDLHTSTVAFDKDNHLSMRFVTASSNLRAHIFSIETSSFYTAKGIAGNIIPAIATTNAIVAGLQVLELFKILKYGKEKIKNVCKFTYCLRDKTRKGLFLQPTTLQPPNDKCYVCRNARVVLSIDTSTTTLSKLIEDVLTKKMSFNSPILQIGCDQIYEHGEEEYGVNLPKLLKDLPCGGVKDGVSLIVEDFEQDMEINFEICHREFEEEEEEQFIISGDRPKPKEQNSEDVVPGDDNLGDSSAGAAAAANELDSNDDIVEITEEDNRKSLTSPPNGNGKKRARSGDSNYGAVAPKKIRGGEGGEEAIAID</sequence>
<dbReference type="InterPro" id="IPR042063">
    <property type="entry name" value="Ubi_acti_E1_SCCH"/>
</dbReference>